<keyword evidence="3" id="KW-0547">Nucleotide-binding</keyword>
<evidence type="ECO:0000256" key="5">
    <source>
        <dbReference type="ARBA" id="ARBA00022840"/>
    </source>
</evidence>
<dbReference type="GO" id="GO:0005634">
    <property type="term" value="C:nucleus"/>
    <property type="evidence" value="ECO:0007669"/>
    <property type="project" value="TreeGrafter"/>
</dbReference>
<feature type="domain" description="Protein kinase" evidence="6">
    <location>
        <begin position="4"/>
        <end position="318"/>
    </location>
</feature>
<dbReference type="PROSITE" id="PS50011">
    <property type="entry name" value="PROTEIN_KINASE_DOM"/>
    <property type="match status" value="1"/>
</dbReference>
<evidence type="ECO:0000256" key="4">
    <source>
        <dbReference type="ARBA" id="ARBA00022777"/>
    </source>
</evidence>
<evidence type="ECO:0000256" key="2">
    <source>
        <dbReference type="ARBA" id="ARBA00022679"/>
    </source>
</evidence>
<dbReference type="Gene3D" id="1.10.510.10">
    <property type="entry name" value="Transferase(Phosphotransferase) domain 1"/>
    <property type="match status" value="1"/>
</dbReference>
<keyword evidence="2" id="KW-0808">Transferase</keyword>
<dbReference type="PANTHER" id="PTHR24345:SF91">
    <property type="entry name" value="SERINE_THREONINE-PROTEIN KINASE PLK4"/>
    <property type="match status" value="1"/>
</dbReference>
<accession>A0A4W5LY23</accession>
<keyword evidence="1" id="KW-0723">Serine/threonine-protein kinase</keyword>
<reference evidence="7" key="2">
    <citation type="submission" date="2025-08" db="UniProtKB">
        <authorList>
            <consortium name="Ensembl"/>
        </authorList>
    </citation>
    <scope>IDENTIFICATION</scope>
</reference>
<dbReference type="GO" id="GO:0004674">
    <property type="term" value="F:protein serine/threonine kinase activity"/>
    <property type="evidence" value="ECO:0007669"/>
    <property type="project" value="UniProtKB-KW"/>
</dbReference>
<dbReference type="GeneTree" id="ENSGT00970000196155"/>
<dbReference type="CDD" id="cd00180">
    <property type="entry name" value="PKc"/>
    <property type="match status" value="1"/>
</dbReference>
<protein>
    <recommendedName>
        <fullName evidence="6">Protein kinase domain-containing protein</fullName>
    </recommendedName>
</protein>
<reference evidence="8" key="1">
    <citation type="submission" date="2018-06" db="EMBL/GenBank/DDBJ databases">
        <title>Genome assembly of Danube salmon.</title>
        <authorList>
            <person name="Macqueen D.J."/>
            <person name="Gundappa M.K."/>
        </authorList>
    </citation>
    <scope>NUCLEOTIDE SEQUENCE [LARGE SCALE GENOMIC DNA]</scope>
</reference>
<evidence type="ECO:0000256" key="1">
    <source>
        <dbReference type="ARBA" id="ARBA00022527"/>
    </source>
</evidence>
<dbReference type="SUPFAM" id="SSF56112">
    <property type="entry name" value="Protein kinase-like (PK-like)"/>
    <property type="match status" value="1"/>
</dbReference>
<dbReference type="GO" id="GO:0005524">
    <property type="term" value="F:ATP binding"/>
    <property type="evidence" value="ECO:0007669"/>
    <property type="project" value="UniProtKB-KW"/>
</dbReference>
<keyword evidence="8" id="KW-1185">Reference proteome</keyword>
<dbReference type="Proteomes" id="UP000314982">
    <property type="component" value="Unassembled WGS sequence"/>
</dbReference>
<evidence type="ECO:0000313" key="7">
    <source>
        <dbReference type="Ensembl" id="ENSHHUP00000029845.1"/>
    </source>
</evidence>
<dbReference type="InterPro" id="IPR000719">
    <property type="entry name" value="Prot_kinase_dom"/>
</dbReference>
<dbReference type="Pfam" id="PF00069">
    <property type="entry name" value="Pkinase"/>
    <property type="match status" value="1"/>
</dbReference>
<dbReference type="InterPro" id="IPR011009">
    <property type="entry name" value="Kinase-like_dom_sf"/>
</dbReference>
<name>A0A4W5LY23_9TELE</name>
<dbReference type="PANTHER" id="PTHR24345">
    <property type="entry name" value="SERINE/THREONINE-PROTEIN KINASE PLK"/>
    <property type="match status" value="1"/>
</dbReference>
<sequence length="318" mass="34479">MQRFVKSSTLTTTSDGAVLLAYDTDRATMCVIKRTRLSRSTHAAIASEVRAYDVLRAKASDHILRCYGSHMDRKRTHHYLLLEHCAKGDLYNHLQDLPMHKCTPELAQQYFMQIARGLAAAHSCGVAHRDLSLENVFVDANGQLKIGDFGLAMPLAATATHAVGKSYYMAPEMHTSGDYSAATVDVWSLGIVLWMLLTGVPLVESSSEADKVFGFLQRVGIRTLVRAWGLTLPSDAVEMLALYHFNFPLSLPLTRTCKPISARAVYSPSASPAMTISAAHHGGRPYTLDGLARAAGRAGTAAAGPALAPRVNKICIDP</sequence>
<dbReference type="Ensembl" id="ENSHHUT00000031085.1">
    <property type="protein sequence ID" value="ENSHHUP00000029845.1"/>
    <property type="gene ID" value="ENSHHUG00000019005.1"/>
</dbReference>
<dbReference type="STRING" id="62062.ENSHHUP00000029845"/>
<proteinExistence type="predicted"/>
<evidence type="ECO:0000313" key="8">
    <source>
        <dbReference type="Proteomes" id="UP000314982"/>
    </source>
</evidence>
<evidence type="ECO:0000256" key="3">
    <source>
        <dbReference type="ARBA" id="ARBA00022741"/>
    </source>
</evidence>
<organism evidence="7 8">
    <name type="scientific">Hucho hucho</name>
    <name type="common">huchen</name>
    <dbReference type="NCBI Taxonomy" id="62062"/>
    <lineage>
        <taxon>Eukaryota</taxon>
        <taxon>Metazoa</taxon>
        <taxon>Chordata</taxon>
        <taxon>Craniata</taxon>
        <taxon>Vertebrata</taxon>
        <taxon>Euteleostomi</taxon>
        <taxon>Actinopterygii</taxon>
        <taxon>Neopterygii</taxon>
        <taxon>Teleostei</taxon>
        <taxon>Protacanthopterygii</taxon>
        <taxon>Salmoniformes</taxon>
        <taxon>Salmonidae</taxon>
        <taxon>Salmoninae</taxon>
        <taxon>Hucho</taxon>
    </lineage>
</organism>
<keyword evidence="5" id="KW-0067">ATP-binding</keyword>
<keyword evidence="4" id="KW-0418">Kinase</keyword>
<reference evidence="7" key="3">
    <citation type="submission" date="2025-09" db="UniProtKB">
        <authorList>
            <consortium name="Ensembl"/>
        </authorList>
    </citation>
    <scope>IDENTIFICATION</scope>
</reference>
<evidence type="ECO:0000259" key="6">
    <source>
        <dbReference type="PROSITE" id="PS50011"/>
    </source>
</evidence>
<dbReference type="AlphaFoldDB" id="A0A4W5LY23"/>